<gene>
    <name evidence="7" type="ORF">JX265_003237</name>
</gene>
<evidence type="ECO:0000256" key="1">
    <source>
        <dbReference type="ARBA" id="ARBA00005179"/>
    </source>
</evidence>
<dbReference type="InterPro" id="IPR051104">
    <property type="entry name" value="FAD_monoxygenase"/>
</dbReference>
<name>A0A9P9WTV6_9PEZI</name>
<dbReference type="GO" id="GO:0071949">
    <property type="term" value="F:FAD binding"/>
    <property type="evidence" value="ECO:0007669"/>
    <property type="project" value="InterPro"/>
</dbReference>
<comment type="caution">
    <text evidence="7">The sequence shown here is derived from an EMBL/GenBank/DDBJ whole genome shotgun (WGS) entry which is preliminary data.</text>
</comment>
<feature type="domain" description="FAD-binding" evidence="6">
    <location>
        <begin position="6"/>
        <end position="371"/>
    </location>
</feature>
<evidence type="ECO:0000256" key="4">
    <source>
        <dbReference type="ARBA" id="ARBA00022827"/>
    </source>
</evidence>
<dbReference type="PRINTS" id="PR00420">
    <property type="entry name" value="RNGMNOXGNASE"/>
</dbReference>
<dbReference type="SUPFAM" id="SSF51905">
    <property type="entry name" value="FAD/NAD(P)-binding domain"/>
    <property type="match status" value="1"/>
</dbReference>
<comment type="similarity">
    <text evidence="2">Belongs to the paxM FAD-dependent monooxygenase family.</text>
</comment>
<reference evidence="7" key="1">
    <citation type="submission" date="2021-03" db="EMBL/GenBank/DDBJ databases">
        <title>Revisited historic fungal species revealed as producer of novel bioactive compounds through whole genome sequencing and comparative genomics.</title>
        <authorList>
            <person name="Vignolle G.A."/>
            <person name="Hochenegger N."/>
            <person name="Mach R.L."/>
            <person name="Mach-Aigner A.R."/>
            <person name="Javad Rahimi M."/>
            <person name="Salim K.A."/>
            <person name="Chan C.M."/>
            <person name="Lim L.B.L."/>
            <person name="Cai F."/>
            <person name="Druzhinina I.S."/>
            <person name="U'Ren J.M."/>
            <person name="Derntl C."/>
        </authorList>
    </citation>
    <scope>NUCLEOTIDE SEQUENCE</scope>
    <source>
        <strain evidence="7">TUCIM 5799</strain>
    </source>
</reference>
<protein>
    <recommendedName>
        <fullName evidence="6">FAD-binding domain-containing protein</fullName>
    </recommendedName>
</protein>
<dbReference type="InterPro" id="IPR002938">
    <property type="entry name" value="FAD-bd"/>
</dbReference>
<keyword evidence="5" id="KW-0560">Oxidoreductase</keyword>
<dbReference type="GO" id="GO:0044550">
    <property type="term" value="P:secondary metabolite biosynthetic process"/>
    <property type="evidence" value="ECO:0007669"/>
    <property type="project" value="TreeGrafter"/>
</dbReference>
<sequence length="429" mass="46752">MNPPIRVAIIGGGLAGASLIHALVKFSHLNVHIFETAQEFKEAGMAIGIARNAQAALELIGPSAAKCLDEAGAVPMRGVRFMLARGEGAGTMADEVDDIVQGKRLTSIVHRVNLLEALLANIPQDRMHASKKLQTIDHNGSITLTFIDGSIFECDILIGADGIHSTVRKLILDENDPAASPQNSGAWFLMTLQPFEKAQASLGKEHVNIEDAREYGWAGHSAFLMHNILSSGQLVQFAIASNDKEAESGSSSLNEWKRIVRAEEIKRLFQDWPPHLQNAVNELLCSQPEHEASYLWDHPKARTYVSGPICVTGDAAHSTTPWQGSGGGMSIEDSLILSTLLGHAKTPAEALIALKVYDRVRRPRTQRIVESSRATGDMLTGNAKLDPKTGTSFMSRWDFIIDIDIEKHRDEALQMMDAELGSQCPKITT</sequence>
<dbReference type="PANTHER" id="PTHR46720:SF3">
    <property type="entry name" value="FAD-BINDING DOMAIN-CONTAINING PROTEIN-RELATED"/>
    <property type="match status" value="1"/>
</dbReference>
<evidence type="ECO:0000256" key="2">
    <source>
        <dbReference type="ARBA" id="ARBA00007992"/>
    </source>
</evidence>
<dbReference type="Pfam" id="PF01494">
    <property type="entry name" value="FAD_binding_3"/>
    <property type="match status" value="1"/>
</dbReference>
<dbReference type="PANTHER" id="PTHR46720">
    <property type="entry name" value="HYDROXYLASE, PUTATIVE (AFU_ORTHOLOGUE AFUA_3G01460)-RELATED"/>
    <property type="match status" value="1"/>
</dbReference>
<evidence type="ECO:0000313" key="8">
    <source>
        <dbReference type="Proteomes" id="UP000829685"/>
    </source>
</evidence>
<accession>A0A9P9WTV6</accession>
<organism evidence="7 8">
    <name type="scientific">Neoarthrinium moseri</name>
    <dbReference type="NCBI Taxonomy" id="1658444"/>
    <lineage>
        <taxon>Eukaryota</taxon>
        <taxon>Fungi</taxon>
        <taxon>Dikarya</taxon>
        <taxon>Ascomycota</taxon>
        <taxon>Pezizomycotina</taxon>
        <taxon>Sordariomycetes</taxon>
        <taxon>Xylariomycetidae</taxon>
        <taxon>Amphisphaeriales</taxon>
        <taxon>Apiosporaceae</taxon>
        <taxon>Neoarthrinium</taxon>
    </lineage>
</organism>
<proteinExistence type="inferred from homology"/>
<dbReference type="Proteomes" id="UP000829685">
    <property type="component" value="Unassembled WGS sequence"/>
</dbReference>
<dbReference type="InterPro" id="IPR036188">
    <property type="entry name" value="FAD/NAD-bd_sf"/>
</dbReference>
<dbReference type="GO" id="GO:0016491">
    <property type="term" value="F:oxidoreductase activity"/>
    <property type="evidence" value="ECO:0007669"/>
    <property type="project" value="UniProtKB-KW"/>
</dbReference>
<dbReference type="EMBL" id="JAFIMR010000005">
    <property type="protein sequence ID" value="KAI1879060.1"/>
    <property type="molecule type" value="Genomic_DNA"/>
</dbReference>
<dbReference type="Gene3D" id="3.50.50.60">
    <property type="entry name" value="FAD/NAD(P)-binding domain"/>
    <property type="match status" value="1"/>
</dbReference>
<evidence type="ECO:0000256" key="3">
    <source>
        <dbReference type="ARBA" id="ARBA00022630"/>
    </source>
</evidence>
<comment type="pathway">
    <text evidence="1">Secondary metabolite biosynthesis.</text>
</comment>
<evidence type="ECO:0000256" key="5">
    <source>
        <dbReference type="ARBA" id="ARBA00023002"/>
    </source>
</evidence>
<keyword evidence="3" id="KW-0285">Flavoprotein</keyword>
<evidence type="ECO:0000259" key="6">
    <source>
        <dbReference type="Pfam" id="PF01494"/>
    </source>
</evidence>
<keyword evidence="4" id="KW-0274">FAD</keyword>
<keyword evidence="8" id="KW-1185">Reference proteome</keyword>
<dbReference type="AlphaFoldDB" id="A0A9P9WTV6"/>
<evidence type="ECO:0000313" key="7">
    <source>
        <dbReference type="EMBL" id="KAI1879060.1"/>
    </source>
</evidence>